<dbReference type="AlphaFoldDB" id="A0A7T6ARC2"/>
<protein>
    <submittedName>
        <fullName evidence="2">ATP-dependent sacrificial sulfur transferase LarE</fullName>
    </submittedName>
</protein>
<keyword evidence="2" id="KW-0808">Transferase</keyword>
<dbReference type="KEGG" id="dog:HP555_11115"/>
<dbReference type="EMBL" id="CP054140">
    <property type="protein sequence ID" value="QQG66378.1"/>
    <property type="molecule type" value="Genomic_DNA"/>
</dbReference>
<dbReference type="Proteomes" id="UP000596092">
    <property type="component" value="Chromosome"/>
</dbReference>
<organism evidence="2 3">
    <name type="scientific">Desulfobulbus oligotrophicus</name>
    <dbReference type="NCBI Taxonomy" id="1909699"/>
    <lineage>
        <taxon>Bacteria</taxon>
        <taxon>Pseudomonadati</taxon>
        <taxon>Thermodesulfobacteriota</taxon>
        <taxon>Desulfobulbia</taxon>
        <taxon>Desulfobulbales</taxon>
        <taxon>Desulfobulbaceae</taxon>
        <taxon>Desulfobulbus</taxon>
    </lineage>
</organism>
<gene>
    <name evidence="2" type="primary">larE</name>
    <name evidence="2" type="ORF">HP555_11115</name>
</gene>
<dbReference type="PIRSF" id="PIRSF006661">
    <property type="entry name" value="PP-lp_UCP006661"/>
    <property type="match status" value="1"/>
</dbReference>
<dbReference type="Gene3D" id="3.40.50.620">
    <property type="entry name" value="HUPs"/>
    <property type="match status" value="1"/>
</dbReference>
<dbReference type="PANTHER" id="PTHR43169">
    <property type="entry name" value="EXSB FAMILY PROTEIN"/>
    <property type="match status" value="1"/>
</dbReference>
<evidence type="ECO:0000256" key="1">
    <source>
        <dbReference type="PIRSR" id="PIRSR006661-1"/>
    </source>
</evidence>
<dbReference type="SUPFAM" id="SSF52402">
    <property type="entry name" value="Adenine nucleotide alpha hydrolases-like"/>
    <property type="match status" value="1"/>
</dbReference>
<sequence length="267" mass="30257">MSLKRKQKQLQSILQGYGRVAVAFSGGADSSLLLKCALDVLGGRHVLALFARSALQTPGEIEHVQQWAVQNNCEQDLCLDIVEVTPLQWDTFITNPDNRCYHCKRQLYQLFRTRMQERGYSYLLDGTNCDDLNSHRPGLRAIDELQVQTPLVASGFDKNDVRGLSRQLNLTTWNRPSASCLATRIPTGMSINEERLQLVALFEEGLRRFGFIGCRVYLNPHRHDTVHIAIQNNEFSTFSEVSIRLAVLDFFRRYGVDSVLLDLAGRG</sequence>
<dbReference type="NCBIfam" id="TIGR00268">
    <property type="entry name" value="ATP-dependent sacrificial sulfur transferase LarE"/>
    <property type="match status" value="1"/>
</dbReference>
<proteinExistence type="predicted"/>
<dbReference type="InterPro" id="IPR014729">
    <property type="entry name" value="Rossmann-like_a/b/a_fold"/>
</dbReference>
<accession>A0A7T6ARC2</accession>
<name>A0A7T6ARC2_9BACT</name>
<reference evidence="2 3" key="1">
    <citation type="submission" date="2020-05" db="EMBL/GenBank/DDBJ databases">
        <title>Complete genome of Desulfobulbus oligotrophicus.</title>
        <authorList>
            <person name="Podar M."/>
        </authorList>
    </citation>
    <scope>NUCLEOTIDE SEQUENCE [LARGE SCALE GENOMIC DNA]</scope>
    <source>
        <strain evidence="2 3">Prop6</strain>
    </source>
</reference>
<keyword evidence="3" id="KW-1185">Reference proteome</keyword>
<dbReference type="InterPro" id="IPR052188">
    <property type="entry name" value="Ni-pincer_cofactor_biosynth"/>
</dbReference>
<dbReference type="InterPro" id="IPR005232">
    <property type="entry name" value="LarE"/>
</dbReference>
<evidence type="ECO:0000313" key="2">
    <source>
        <dbReference type="EMBL" id="QQG66378.1"/>
    </source>
</evidence>
<feature type="active site" description="Nucleophile and sulfur donor" evidence="1">
    <location>
        <position position="180"/>
    </location>
</feature>
<dbReference type="GO" id="GO:0016783">
    <property type="term" value="F:sulfurtransferase activity"/>
    <property type="evidence" value="ECO:0007669"/>
    <property type="project" value="InterPro"/>
</dbReference>
<evidence type="ECO:0000313" key="3">
    <source>
        <dbReference type="Proteomes" id="UP000596092"/>
    </source>
</evidence>
<dbReference type="PANTHER" id="PTHR43169:SF2">
    <property type="entry name" value="NAD_GMP SYNTHASE DOMAIN-CONTAINING PROTEIN"/>
    <property type="match status" value="1"/>
</dbReference>
<dbReference type="RefSeq" id="WP_199262490.1">
    <property type="nucleotide sequence ID" value="NZ_CP054140.1"/>
</dbReference>